<dbReference type="Gene3D" id="1.20.1250.20">
    <property type="entry name" value="MFS general substrate transporter like domains"/>
    <property type="match status" value="1"/>
</dbReference>
<keyword evidence="4" id="KW-1003">Cell membrane</keyword>
<dbReference type="GO" id="GO:0005886">
    <property type="term" value="C:plasma membrane"/>
    <property type="evidence" value="ECO:0007669"/>
    <property type="project" value="UniProtKB-SubCell"/>
</dbReference>
<comment type="caution">
    <text evidence="10">The sequence shown here is derived from an EMBL/GenBank/DDBJ whole genome shotgun (WGS) entry which is preliminary data.</text>
</comment>
<dbReference type="SUPFAM" id="SSF103473">
    <property type="entry name" value="MFS general substrate transporter"/>
    <property type="match status" value="1"/>
</dbReference>
<evidence type="ECO:0000256" key="5">
    <source>
        <dbReference type="ARBA" id="ARBA00022692"/>
    </source>
</evidence>
<keyword evidence="3" id="KW-0813">Transport</keyword>
<evidence type="ECO:0000313" key="10">
    <source>
        <dbReference type="EMBL" id="GIM44989.1"/>
    </source>
</evidence>
<feature type="transmembrane region" description="Helical" evidence="8">
    <location>
        <begin position="206"/>
        <end position="223"/>
    </location>
</feature>
<protein>
    <submittedName>
        <fullName evidence="10">MFS transporter</fullName>
    </submittedName>
</protein>
<dbReference type="Pfam" id="PF07690">
    <property type="entry name" value="MFS_1"/>
    <property type="match status" value="1"/>
</dbReference>
<feature type="transmembrane region" description="Helical" evidence="8">
    <location>
        <begin position="337"/>
        <end position="354"/>
    </location>
</feature>
<dbReference type="GO" id="GO:0022857">
    <property type="term" value="F:transmembrane transporter activity"/>
    <property type="evidence" value="ECO:0007669"/>
    <property type="project" value="InterPro"/>
</dbReference>
<dbReference type="InterPro" id="IPR004638">
    <property type="entry name" value="EmrB-like"/>
</dbReference>
<dbReference type="PANTHER" id="PTHR42718">
    <property type="entry name" value="MAJOR FACILITATOR SUPERFAMILY MULTIDRUG TRANSPORTER MFSC"/>
    <property type="match status" value="1"/>
</dbReference>
<keyword evidence="5 8" id="KW-0812">Transmembrane</keyword>
<gene>
    <name evidence="10" type="ORF">DNHGIG_05380</name>
</gene>
<evidence type="ECO:0000256" key="2">
    <source>
        <dbReference type="ARBA" id="ARBA00008537"/>
    </source>
</evidence>
<feature type="transmembrane region" description="Helical" evidence="8">
    <location>
        <begin position="57"/>
        <end position="76"/>
    </location>
</feature>
<dbReference type="Gene3D" id="1.20.1720.10">
    <property type="entry name" value="Multidrug resistance protein D"/>
    <property type="match status" value="1"/>
</dbReference>
<organism evidence="10 11">
    <name type="scientific">Collibacillus ludicampi</name>
    <dbReference type="NCBI Taxonomy" id="2771369"/>
    <lineage>
        <taxon>Bacteria</taxon>
        <taxon>Bacillati</taxon>
        <taxon>Bacillota</taxon>
        <taxon>Bacilli</taxon>
        <taxon>Bacillales</taxon>
        <taxon>Alicyclobacillaceae</taxon>
        <taxon>Collibacillus</taxon>
    </lineage>
</organism>
<dbReference type="PROSITE" id="PS00217">
    <property type="entry name" value="SUGAR_TRANSPORT_2"/>
    <property type="match status" value="1"/>
</dbReference>
<feature type="transmembrane region" description="Helical" evidence="8">
    <location>
        <begin position="16"/>
        <end position="37"/>
    </location>
</feature>
<dbReference type="InterPro" id="IPR011701">
    <property type="entry name" value="MFS"/>
</dbReference>
<feature type="transmembrane region" description="Helical" evidence="8">
    <location>
        <begin position="118"/>
        <end position="135"/>
    </location>
</feature>
<feature type="transmembrane region" description="Helical" evidence="8">
    <location>
        <begin position="374"/>
        <end position="397"/>
    </location>
</feature>
<keyword evidence="6 8" id="KW-1133">Transmembrane helix</keyword>
<evidence type="ECO:0000256" key="8">
    <source>
        <dbReference type="SAM" id="Phobius"/>
    </source>
</evidence>
<feature type="domain" description="Major facilitator superfamily (MFS) profile" evidence="9">
    <location>
        <begin position="19"/>
        <end position="511"/>
    </location>
</feature>
<dbReference type="CDD" id="cd17503">
    <property type="entry name" value="MFS_LmrB_MDR_like"/>
    <property type="match status" value="1"/>
</dbReference>
<comment type="subcellular location">
    <subcellularLocation>
        <location evidence="1">Cell membrane</location>
        <topology evidence="1">Multi-pass membrane protein</topology>
    </subcellularLocation>
</comment>
<dbReference type="RefSeq" id="WP_282198234.1">
    <property type="nucleotide sequence ID" value="NZ_BOQE01000001.1"/>
</dbReference>
<dbReference type="InterPro" id="IPR005829">
    <property type="entry name" value="Sugar_transporter_CS"/>
</dbReference>
<dbReference type="PRINTS" id="PR01036">
    <property type="entry name" value="TCRTETB"/>
</dbReference>
<evidence type="ECO:0000256" key="3">
    <source>
        <dbReference type="ARBA" id="ARBA00022448"/>
    </source>
</evidence>
<dbReference type="AlphaFoldDB" id="A0AAV4LBC1"/>
<proteinExistence type="inferred from homology"/>
<feature type="transmembrane region" description="Helical" evidence="8">
    <location>
        <begin position="85"/>
        <end position="112"/>
    </location>
</feature>
<dbReference type="PANTHER" id="PTHR42718:SF9">
    <property type="entry name" value="MAJOR FACILITATOR SUPERFAMILY MULTIDRUG TRANSPORTER MFSC"/>
    <property type="match status" value="1"/>
</dbReference>
<feature type="transmembrane region" description="Helical" evidence="8">
    <location>
        <begin position="309"/>
        <end position="330"/>
    </location>
</feature>
<keyword evidence="11" id="KW-1185">Reference proteome</keyword>
<comment type="similarity">
    <text evidence="2">Belongs to the major facilitator superfamily. EmrB family.</text>
</comment>
<evidence type="ECO:0000256" key="6">
    <source>
        <dbReference type="ARBA" id="ARBA00022989"/>
    </source>
</evidence>
<dbReference type="NCBIfam" id="TIGR00711">
    <property type="entry name" value="efflux_EmrB"/>
    <property type="match status" value="1"/>
</dbReference>
<feature type="transmembrane region" description="Helical" evidence="8">
    <location>
        <begin position="142"/>
        <end position="167"/>
    </location>
</feature>
<evidence type="ECO:0000256" key="4">
    <source>
        <dbReference type="ARBA" id="ARBA00022475"/>
    </source>
</evidence>
<keyword evidence="7 8" id="KW-0472">Membrane</keyword>
<feature type="transmembrane region" description="Helical" evidence="8">
    <location>
        <begin position="488"/>
        <end position="507"/>
    </location>
</feature>
<dbReference type="EMBL" id="BOQE01000001">
    <property type="protein sequence ID" value="GIM44989.1"/>
    <property type="molecule type" value="Genomic_DNA"/>
</dbReference>
<dbReference type="InterPro" id="IPR036259">
    <property type="entry name" value="MFS_trans_sf"/>
</dbReference>
<reference evidence="10" key="1">
    <citation type="journal article" date="2023" name="Int. J. Syst. Evol. Microbiol.">
        <title>Collibacillus ludicampi gen. nov., sp. nov., a new soil bacterium of the family Alicyclobacillaceae.</title>
        <authorList>
            <person name="Jojima T."/>
            <person name="Ioku Y."/>
            <person name="Fukuta Y."/>
            <person name="Shirasaka N."/>
            <person name="Matsumura Y."/>
            <person name="Mori M."/>
        </authorList>
    </citation>
    <scope>NUCLEOTIDE SEQUENCE</scope>
    <source>
        <strain evidence="10">TP075</strain>
    </source>
</reference>
<feature type="transmembrane region" description="Helical" evidence="8">
    <location>
        <begin position="272"/>
        <end position="297"/>
    </location>
</feature>
<dbReference type="InterPro" id="IPR020846">
    <property type="entry name" value="MFS_dom"/>
</dbReference>
<evidence type="ECO:0000256" key="1">
    <source>
        <dbReference type="ARBA" id="ARBA00004651"/>
    </source>
</evidence>
<evidence type="ECO:0000313" key="11">
    <source>
        <dbReference type="Proteomes" id="UP001057291"/>
    </source>
</evidence>
<feature type="transmembrane region" description="Helical" evidence="8">
    <location>
        <begin position="409"/>
        <end position="428"/>
    </location>
</feature>
<sequence>MASGQRTELQKHQENFWPALIAIIFGAFMAILSNTLVNVALPSLMNDFNTDLTTVQWVLTGFMLASGSIIPVTGYLGDRFSNKRVYLLSIAGFTLFSACCAFSPSISILIVFRVLQGLFGGMVMPLSMAIVYQIVPLEKRGLALGVWGIAAMAAPAIGPTLSGWIIQHASWRWLFLVNVPVGISALFVGIRLLPYYRLNKPQTLDMFGLITAVTSSFCFLLAFSEGQTWGWKSIPIVGLLFIAVISLLLFIWRELSIDDPLLDLRIFKKFRFTISVLTSSLITVGLFSGMFLTPVFLQNIQQAQPIDVGLILLPAALIMALFMPVSGFLFDRIGARFLVPIGIFFLVYGTYHMSKLTMDTPHSYITFWMAVRNIGISLSMMPATTAGMNAVPVALAGRASSINNWIRQVLASFSIAIFTALLNHRQAYHASVLSDQVQPFSLPVQEWLLAAGQMAGRIGQGVTEKTAALLQLFMRTQMESFTLGFNDVYFVSLWVIAIALPLGFWLGGRAKKKTS</sequence>
<accession>A0AAV4LBC1</accession>
<name>A0AAV4LBC1_9BACL</name>
<feature type="transmembrane region" description="Helical" evidence="8">
    <location>
        <begin position="229"/>
        <end position="252"/>
    </location>
</feature>
<evidence type="ECO:0000256" key="7">
    <source>
        <dbReference type="ARBA" id="ARBA00023136"/>
    </source>
</evidence>
<feature type="transmembrane region" description="Helical" evidence="8">
    <location>
        <begin position="173"/>
        <end position="194"/>
    </location>
</feature>
<evidence type="ECO:0000259" key="9">
    <source>
        <dbReference type="PROSITE" id="PS50850"/>
    </source>
</evidence>
<dbReference type="PROSITE" id="PS50850">
    <property type="entry name" value="MFS"/>
    <property type="match status" value="1"/>
</dbReference>
<dbReference type="Proteomes" id="UP001057291">
    <property type="component" value="Unassembled WGS sequence"/>
</dbReference>